<keyword evidence="2" id="KW-0472">Membrane</keyword>
<evidence type="ECO:0000313" key="3">
    <source>
        <dbReference type="EMBL" id="QOR71034.1"/>
    </source>
</evidence>
<evidence type="ECO:0000256" key="2">
    <source>
        <dbReference type="SAM" id="Phobius"/>
    </source>
</evidence>
<keyword evidence="4" id="KW-1185">Reference proteome</keyword>
<gene>
    <name evidence="3" type="ORF">IM660_01585</name>
</gene>
<dbReference type="Proteomes" id="UP000593758">
    <property type="component" value="Chromosome"/>
</dbReference>
<feature type="transmembrane region" description="Helical" evidence="2">
    <location>
        <begin position="133"/>
        <end position="153"/>
    </location>
</feature>
<feature type="compositionally biased region" description="Low complexity" evidence="1">
    <location>
        <begin position="44"/>
        <end position="53"/>
    </location>
</feature>
<dbReference type="AlphaFoldDB" id="A0A7M1SVP1"/>
<keyword evidence="2" id="KW-0812">Transmembrane</keyword>
<sequence>MSYPNQPNDPYNAQQRPDPNQPSYGTSPGQTDPNAPQVPPAAPPYAAQVPGPGTDRPMPPVAPTAPAMGEYGSYGTSGSTASDARPGGVTAAAIMTWVGSAILVVIGFVLLGASGVADELMDAGMTSEFVDMMPVFGGVMLVIGIAAIVLAILAFRRSKVGLYGLLALGAIYLIMSIISMIMEAGGAGVVGMVWVAVACGLLFRARAWFDQGRTTYA</sequence>
<organism evidence="3 4">
    <name type="scientific">Ruania alkalisoli</name>
    <dbReference type="NCBI Taxonomy" id="2779775"/>
    <lineage>
        <taxon>Bacteria</taxon>
        <taxon>Bacillati</taxon>
        <taxon>Actinomycetota</taxon>
        <taxon>Actinomycetes</taxon>
        <taxon>Micrococcales</taxon>
        <taxon>Ruaniaceae</taxon>
        <taxon>Ruania</taxon>
    </lineage>
</organism>
<feature type="transmembrane region" description="Helical" evidence="2">
    <location>
        <begin position="160"/>
        <end position="178"/>
    </location>
</feature>
<evidence type="ECO:0000256" key="1">
    <source>
        <dbReference type="SAM" id="MobiDB-lite"/>
    </source>
</evidence>
<evidence type="ECO:0000313" key="4">
    <source>
        <dbReference type="Proteomes" id="UP000593758"/>
    </source>
</evidence>
<feature type="region of interest" description="Disordered" evidence="1">
    <location>
        <begin position="1"/>
        <end position="65"/>
    </location>
</feature>
<keyword evidence="2" id="KW-1133">Transmembrane helix</keyword>
<protein>
    <submittedName>
        <fullName evidence="3">Tetraspanin family protein</fullName>
    </submittedName>
</protein>
<feature type="transmembrane region" description="Helical" evidence="2">
    <location>
        <begin position="184"/>
        <end position="203"/>
    </location>
</feature>
<name>A0A7M1SVP1_9MICO</name>
<feature type="transmembrane region" description="Helical" evidence="2">
    <location>
        <begin position="89"/>
        <end position="113"/>
    </location>
</feature>
<dbReference type="RefSeq" id="WP_193497703.1">
    <property type="nucleotide sequence ID" value="NZ_CP063169.1"/>
</dbReference>
<feature type="compositionally biased region" description="Polar residues" evidence="1">
    <location>
        <begin position="1"/>
        <end position="32"/>
    </location>
</feature>
<dbReference type="KEGG" id="halt:IM660_01585"/>
<proteinExistence type="predicted"/>
<dbReference type="EMBL" id="CP063169">
    <property type="protein sequence ID" value="QOR71034.1"/>
    <property type="molecule type" value="Genomic_DNA"/>
</dbReference>
<reference evidence="3 4" key="1">
    <citation type="submission" date="2020-10" db="EMBL/GenBank/DDBJ databases">
        <title>Haloactinobacterium sp. RN3S43, a bacterium isolated from saline soil.</title>
        <authorList>
            <person name="Sun J.-Q."/>
        </authorList>
    </citation>
    <scope>NUCLEOTIDE SEQUENCE [LARGE SCALE GENOMIC DNA]</scope>
    <source>
        <strain evidence="3 4">RN3S43</strain>
    </source>
</reference>
<accession>A0A7M1SVP1</accession>